<reference evidence="12" key="1">
    <citation type="submission" date="2024-06" db="EMBL/GenBank/DDBJ databases">
        <authorList>
            <person name="Ryan C."/>
        </authorList>
    </citation>
    <scope>NUCLEOTIDE SEQUENCE [LARGE SCALE GENOMIC DNA]</scope>
</reference>
<keyword evidence="12" id="KW-1185">Reference proteome</keyword>
<dbReference type="InterPro" id="IPR058922">
    <property type="entry name" value="WHD_DRP"/>
</dbReference>
<dbReference type="EMBL" id="OZ075125">
    <property type="protein sequence ID" value="CAL4935249.1"/>
    <property type="molecule type" value="Genomic_DNA"/>
</dbReference>
<dbReference type="InterPro" id="IPR044974">
    <property type="entry name" value="Disease_R_plants"/>
</dbReference>
<dbReference type="Gene3D" id="3.40.50.300">
    <property type="entry name" value="P-loop containing nucleotide triphosphate hydrolases"/>
    <property type="match status" value="1"/>
</dbReference>
<comment type="similarity">
    <text evidence="1">Belongs to the disease resistance NB-LRR family.</text>
</comment>
<dbReference type="Gene3D" id="3.80.10.10">
    <property type="entry name" value="Ribonuclease Inhibitor"/>
    <property type="match status" value="1"/>
</dbReference>
<evidence type="ECO:0000313" key="12">
    <source>
        <dbReference type="Proteomes" id="UP001497457"/>
    </source>
</evidence>
<dbReference type="InterPro" id="IPR041118">
    <property type="entry name" value="Rx_N"/>
</dbReference>
<dbReference type="InterPro" id="IPR042197">
    <property type="entry name" value="Apaf_helical"/>
</dbReference>
<sequence>MSGAMVSASTGAMTSLLAKLTALLSEEYTKQKGVRRKIESMRDELGSMNALLVKLADAEGLDGQLKQWRNNVRELAYDMEDCIDSFTLKLHHGDGAQPGVIKKMTRKIKRLWARHQVANQIEELTACVKEVSDRRSRYKLDDESFVRSSTPVVIDPRLPVLLAESWGLVGIDGPRDVITGWLMDGEPHLKVVSIVGFGGLGKTTLAMELYRSLGGHFHHKASASVSRRLDLKKLTKDILSQLEPTEYGRGQLDMLEVEQLIRTLRNYLQDKRYLIVIDDVWSISAWEIVKSVLPENSYHSRVITTTRITNVAKSCCSDSQELIYAIKPLNVTDSQRLFMRRIFDSEDDCPPQLEEVSQAILKKCGGLPLAIISISSLLSTKLKIKDQWERVKDGIGSAPEEASIKMKNILLFSYYDLPYHLRTCLLYISIFPEDHVILRQHLIWKWMAEGLIDGERGQNQEDVGEAYFNELINRSLIQPVDIQYDGRAEACRVHDVLLDIIVSLSEEENFVTIFTGGQVEAKFLQGKIRRLSLHNNFHAIKVQQVTMRNLANVRSAHIFGSCKDISDQVDSPAMRVLDLEGCSLCVQVKNMHKYSQLKYLNLSRTGIREVPKEIGNLQYLETLDLRWGSLYGKLPPAIGQLIRLKHLFVSHDIILPDEITNLRALQVLWVHMVNSIKLVVWFGSLKELRELYMGCINPDGPNDMRNYMQSFTSCLRELGRHNLQLLRIFGYPHGSTVINPLMELCCSSISCSPSPVGSLVHLSHLETWVRNIDRRYLCALSELPCLLFLYITINNATSKSYVVQDKGFNCLKEFRCFFYGGRIRLSFEPGAMPKLQKLELLLEAEGTKCDHGVGANFGLQHLSALKRVVAHSFCAGATTAEVESFESAIRNAVSSHPNHPAIELALNRRREYEMLQGIGELEVDAGQEGASLDW</sequence>
<evidence type="ECO:0000256" key="1">
    <source>
        <dbReference type="ARBA" id="ARBA00008894"/>
    </source>
</evidence>
<dbReference type="Pfam" id="PF23598">
    <property type="entry name" value="LRR_14"/>
    <property type="match status" value="1"/>
</dbReference>
<feature type="domain" description="Disease resistance protein winged helix" evidence="9">
    <location>
        <begin position="430"/>
        <end position="501"/>
    </location>
</feature>
<dbReference type="Pfam" id="PF23559">
    <property type="entry name" value="WHD_DRP"/>
    <property type="match status" value="1"/>
</dbReference>
<dbReference type="InterPro" id="IPR027417">
    <property type="entry name" value="P-loop_NTPase"/>
</dbReference>
<dbReference type="GO" id="GO:0000166">
    <property type="term" value="F:nucleotide binding"/>
    <property type="evidence" value="ECO:0007669"/>
    <property type="project" value="UniProtKB-KW"/>
</dbReference>
<dbReference type="SUPFAM" id="SSF52058">
    <property type="entry name" value="L domain-like"/>
    <property type="match status" value="1"/>
</dbReference>
<dbReference type="Gene3D" id="1.20.5.4130">
    <property type="match status" value="1"/>
</dbReference>
<dbReference type="AlphaFoldDB" id="A0ABC8Y3D4"/>
<evidence type="ECO:0000256" key="3">
    <source>
        <dbReference type="ARBA" id="ARBA00022737"/>
    </source>
</evidence>
<evidence type="ECO:0000259" key="7">
    <source>
        <dbReference type="Pfam" id="PF00931"/>
    </source>
</evidence>
<organism evidence="11 12">
    <name type="scientific">Urochloa decumbens</name>
    <dbReference type="NCBI Taxonomy" id="240449"/>
    <lineage>
        <taxon>Eukaryota</taxon>
        <taxon>Viridiplantae</taxon>
        <taxon>Streptophyta</taxon>
        <taxon>Embryophyta</taxon>
        <taxon>Tracheophyta</taxon>
        <taxon>Spermatophyta</taxon>
        <taxon>Magnoliopsida</taxon>
        <taxon>Liliopsida</taxon>
        <taxon>Poales</taxon>
        <taxon>Poaceae</taxon>
        <taxon>PACMAD clade</taxon>
        <taxon>Panicoideae</taxon>
        <taxon>Panicodae</taxon>
        <taxon>Paniceae</taxon>
        <taxon>Melinidinae</taxon>
        <taxon>Urochloa</taxon>
    </lineage>
</organism>
<dbReference type="InterPro" id="IPR032675">
    <property type="entry name" value="LRR_dom_sf"/>
</dbReference>
<keyword evidence="6" id="KW-0175">Coiled coil</keyword>
<keyword evidence="2" id="KW-0433">Leucine-rich repeat</keyword>
<evidence type="ECO:0000256" key="5">
    <source>
        <dbReference type="ARBA" id="ARBA00022821"/>
    </source>
</evidence>
<evidence type="ECO:0000256" key="4">
    <source>
        <dbReference type="ARBA" id="ARBA00022741"/>
    </source>
</evidence>
<dbReference type="GO" id="GO:0002758">
    <property type="term" value="P:innate immune response-activating signaling pathway"/>
    <property type="evidence" value="ECO:0007669"/>
    <property type="project" value="UniProtKB-ARBA"/>
</dbReference>
<dbReference type="InterPro" id="IPR002182">
    <property type="entry name" value="NB-ARC"/>
</dbReference>
<dbReference type="Gene3D" id="1.10.8.430">
    <property type="entry name" value="Helical domain of apoptotic protease-activating factors"/>
    <property type="match status" value="1"/>
</dbReference>
<evidence type="ECO:0000259" key="8">
    <source>
        <dbReference type="Pfam" id="PF18052"/>
    </source>
</evidence>
<dbReference type="InterPro" id="IPR036388">
    <property type="entry name" value="WH-like_DNA-bd_sf"/>
</dbReference>
<gene>
    <name evidence="11" type="ORF">URODEC1_LOCUS29165</name>
</gene>
<evidence type="ECO:0000259" key="10">
    <source>
        <dbReference type="Pfam" id="PF23598"/>
    </source>
</evidence>
<name>A0ABC8Y3D4_9POAL</name>
<dbReference type="Pfam" id="PF18052">
    <property type="entry name" value="Rx_N"/>
    <property type="match status" value="1"/>
</dbReference>
<reference evidence="11 12" key="2">
    <citation type="submission" date="2024-10" db="EMBL/GenBank/DDBJ databases">
        <authorList>
            <person name="Ryan C."/>
        </authorList>
    </citation>
    <scope>NUCLEOTIDE SEQUENCE [LARGE SCALE GENOMIC DNA]</scope>
</reference>
<dbReference type="PRINTS" id="PR00364">
    <property type="entry name" value="DISEASERSIST"/>
</dbReference>
<dbReference type="CDD" id="cd14798">
    <property type="entry name" value="RX-CC_like"/>
    <property type="match status" value="1"/>
</dbReference>
<feature type="domain" description="Disease resistance R13L4/SHOC-2-like LRR" evidence="10">
    <location>
        <begin position="553"/>
        <end position="902"/>
    </location>
</feature>
<accession>A0ABC8Y3D4</accession>
<evidence type="ECO:0000256" key="2">
    <source>
        <dbReference type="ARBA" id="ARBA00022614"/>
    </source>
</evidence>
<feature type="domain" description="NB-ARC" evidence="7">
    <location>
        <begin position="177"/>
        <end position="345"/>
    </location>
</feature>
<dbReference type="Proteomes" id="UP001497457">
    <property type="component" value="Chromosome 15b"/>
</dbReference>
<protein>
    <submittedName>
        <fullName evidence="11">Uncharacterized protein</fullName>
    </submittedName>
</protein>
<evidence type="ECO:0000259" key="9">
    <source>
        <dbReference type="Pfam" id="PF23559"/>
    </source>
</evidence>
<keyword evidence="3" id="KW-0677">Repeat</keyword>
<dbReference type="Pfam" id="PF00931">
    <property type="entry name" value="NB-ARC"/>
    <property type="match status" value="1"/>
</dbReference>
<dbReference type="FunFam" id="1.10.10.10:FF:000322">
    <property type="entry name" value="Probable disease resistance protein At1g63360"/>
    <property type="match status" value="1"/>
</dbReference>
<dbReference type="PANTHER" id="PTHR23155">
    <property type="entry name" value="DISEASE RESISTANCE PROTEIN RP"/>
    <property type="match status" value="1"/>
</dbReference>
<dbReference type="GO" id="GO:0042742">
    <property type="term" value="P:defense response to bacterium"/>
    <property type="evidence" value="ECO:0007669"/>
    <property type="project" value="UniProtKB-ARBA"/>
</dbReference>
<keyword evidence="5" id="KW-0611">Plant defense</keyword>
<evidence type="ECO:0000256" key="6">
    <source>
        <dbReference type="ARBA" id="ARBA00023054"/>
    </source>
</evidence>
<keyword evidence="4" id="KW-0547">Nucleotide-binding</keyword>
<dbReference type="SUPFAM" id="SSF52540">
    <property type="entry name" value="P-loop containing nucleoside triphosphate hydrolases"/>
    <property type="match status" value="1"/>
</dbReference>
<dbReference type="InterPro" id="IPR038005">
    <property type="entry name" value="RX-like_CC"/>
</dbReference>
<dbReference type="GO" id="GO:0009626">
    <property type="term" value="P:plant-type hypersensitive response"/>
    <property type="evidence" value="ECO:0007669"/>
    <property type="project" value="UniProtKB-ARBA"/>
</dbReference>
<dbReference type="InterPro" id="IPR055414">
    <property type="entry name" value="LRR_R13L4/SHOC2-like"/>
</dbReference>
<feature type="domain" description="Disease resistance N-terminal" evidence="8">
    <location>
        <begin position="12"/>
        <end position="94"/>
    </location>
</feature>
<proteinExistence type="inferred from homology"/>
<evidence type="ECO:0000313" key="11">
    <source>
        <dbReference type="EMBL" id="CAL4935249.1"/>
    </source>
</evidence>
<dbReference type="PANTHER" id="PTHR23155:SF1167">
    <property type="entry name" value="OS08G0412100 PROTEIN"/>
    <property type="match status" value="1"/>
</dbReference>
<dbReference type="Gene3D" id="1.10.10.10">
    <property type="entry name" value="Winged helix-like DNA-binding domain superfamily/Winged helix DNA-binding domain"/>
    <property type="match status" value="1"/>
</dbReference>